<name>A0A4Y2F4S2_ARAVE</name>
<protein>
    <submittedName>
        <fullName evidence="1">Uncharacterized protein</fullName>
    </submittedName>
</protein>
<sequence length="80" mass="9251">MPHCKKVFLYSRIVGQRNRDTEMHCYTEEPEKLVHLLNIVSGRHEHAEVLEHDVAWSRLTSEGILEVFHTMNPAGQSTNP</sequence>
<dbReference type="AlphaFoldDB" id="A0A4Y2F4S2"/>
<evidence type="ECO:0000313" key="1">
    <source>
        <dbReference type="EMBL" id="GBM35115.1"/>
    </source>
</evidence>
<dbReference type="EMBL" id="BGPR01000776">
    <property type="protein sequence ID" value="GBM35115.1"/>
    <property type="molecule type" value="Genomic_DNA"/>
</dbReference>
<reference evidence="1 2" key="1">
    <citation type="journal article" date="2019" name="Sci. Rep.">
        <title>Orb-weaving spider Araneus ventricosus genome elucidates the spidroin gene catalogue.</title>
        <authorList>
            <person name="Kono N."/>
            <person name="Nakamura H."/>
            <person name="Ohtoshi R."/>
            <person name="Moran D.A.P."/>
            <person name="Shinohara A."/>
            <person name="Yoshida Y."/>
            <person name="Fujiwara M."/>
            <person name="Mori M."/>
            <person name="Tomita M."/>
            <person name="Arakawa K."/>
        </authorList>
    </citation>
    <scope>NUCLEOTIDE SEQUENCE [LARGE SCALE GENOMIC DNA]</scope>
</reference>
<dbReference type="Proteomes" id="UP000499080">
    <property type="component" value="Unassembled WGS sequence"/>
</dbReference>
<proteinExistence type="predicted"/>
<evidence type="ECO:0000313" key="2">
    <source>
        <dbReference type="Proteomes" id="UP000499080"/>
    </source>
</evidence>
<comment type="caution">
    <text evidence="1">The sequence shown here is derived from an EMBL/GenBank/DDBJ whole genome shotgun (WGS) entry which is preliminary data.</text>
</comment>
<gene>
    <name evidence="1" type="ORF">AVEN_40339_1</name>
</gene>
<keyword evidence="2" id="KW-1185">Reference proteome</keyword>
<organism evidence="1 2">
    <name type="scientific">Araneus ventricosus</name>
    <name type="common">Orbweaver spider</name>
    <name type="synonym">Epeira ventricosa</name>
    <dbReference type="NCBI Taxonomy" id="182803"/>
    <lineage>
        <taxon>Eukaryota</taxon>
        <taxon>Metazoa</taxon>
        <taxon>Ecdysozoa</taxon>
        <taxon>Arthropoda</taxon>
        <taxon>Chelicerata</taxon>
        <taxon>Arachnida</taxon>
        <taxon>Araneae</taxon>
        <taxon>Araneomorphae</taxon>
        <taxon>Entelegynae</taxon>
        <taxon>Araneoidea</taxon>
        <taxon>Araneidae</taxon>
        <taxon>Araneus</taxon>
    </lineage>
</organism>
<accession>A0A4Y2F4S2</accession>